<keyword evidence="3" id="KW-0645">Protease</keyword>
<keyword evidence="7" id="KW-0482">Metalloprotease</keyword>
<dbReference type="PANTHER" id="PTHR11733:SF167">
    <property type="entry name" value="FI17812P1-RELATED"/>
    <property type="match status" value="1"/>
</dbReference>
<feature type="signal peptide" evidence="8">
    <location>
        <begin position="1"/>
        <end position="22"/>
    </location>
</feature>
<evidence type="ECO:0000256" key="7">
    <source>
        <dbReference type="ARBA" id="ARBA00023049"/>
    </source>
</evidence>
<evidence type="ECO:0000256" key="5">
    <source>
        <dbReference type="ARBA" id="ARBA00022801"/>
    </source>
</evidence>
<dbReference type="Gene3D" id="1.10.1380.10">
    <property type="entry name" value="Neutral endopeptidase , domain2"/>
    <property type="match status" value="1"/>
</dbReference>
<dbReference type="Pfam" id="PF01431">
    <property type="entry name" value="Peptidase_M13"/>
    <property type="match status" value="1"/>
</dbReference>
<sequence>MNHRAIKPLALALALTCFGAHANGITPTRGIDVSQLNASAKPCDDFFGYVNANWLKANAIPGDRATWGSFEILDEMSMAATHELAQSAAKNLATAKPESMEYKVGAFYQSGMDADAANKAGITPIADYLTRIDALKSPADIAAFVRDTHVQGLGLLFNFGGEADFKNSSMEIAYALQGGLGLPERAYYLEDGKDGSYKKIREAYVAHIARTLELGGVESAAAKAQADKVLAFEKRLAGVSLAPVEMRSPENQYNYVTLDAAAAANPNLGWKQLFTELKLADTKGFSLSQPKFFGEVDKMLTDVPAADWQAYLRFKIIDGAAPYLTDALAEESFNFYGRTLRGQKENQPRWKRVMESIENGMGMGLGQLYVARNFPPEAKQRAQALVDDLRQATKTRIEKLAWMSEDTKKKALEKWSTFTPKIGYPETWRSWDGLVIKSDSYFANVAASAKFNQDYAMSKINKPVDRKEWGMTPQTVNAYYNPLQNEIVFPAGILQPPFFDAKADDALNYGGIGAVIGHEMMHGYDDEGSKFDAKGNLSDWWTKEDREKFESRTAKLVQQFDDYVAIDGLHVKGQLTLGENIADLGGLSVAHDAFKLAQARKGEDAGKKIDNLTPDQRFFVNFAQVWRRAFRDEELKRRLNVDPHAPAQFRAIGAPSNMPAFAQAFECKTGSAMVRDEQKQVKIW</sequence>
<dbReference type="InterPro" id="IPR024079">
    <property type="entry name" value="MetalloPept_cat_dom_sf"/>
</dbReference>
<feature type="domain" description="Peptidase M13 C-terminal" evidence="9">
    <location>
        <begin position="477"/>
        <end position="681"/>
    </location>
</feature>
<organism evidence="11 12">
    <name type="scientific">Tahibacter amnicola</name>
    <dbReference type="NCBI Taxonomy" id="2976241"/>
    <lineage>
        <taxon>Bacteria</taxon>
        <taxon>Pseudomonadati</taxon>
        <taxon>Pseudomonadota</taxon>
        <taxon>Gammaproteobacteria</taxon>
        <taxon>Lysobacterales</taxon>
        <taxon>Rhodanobacteraceae</taxon>
        <taxon>Tahibacter</taxon>
    </lineage>
</organism>
<reference evidence="11" key="1">
    <citation type="submission" date="2022-09" db="EMBL/GenBank/DDBJ databases">
        <title>Tahibacter sp. nov., isolated from a fresh water.</title>
        <authorList>
            <person name="Baek J.H."/>
            <person name="Lee J.K."/>
            <person name="Kim J.M."/>
            <person name="Jeon C.O."/>
        </authorList>
    </citation>
    <scope>NUCLEOTIDE SEQUENCE</scope>
    <source>
        <strain evidence="11">W38</strain>
    </source>
</reference>
<feature type="domain" description="Peptidase M13 N-terminal" evidence="10">
    <location>
        <begin position="42"/>
        <end position="425"/>
    </location>
</feature>
<dbReference type="CDD" id="cd08662">
    <property type="entry name" value="M13"/>
    <property type="match status" value="1"/>
</dbReference>
<dbReference type="InterPro" id="IPR042089">
    <property type="entry name" value="Peptidase_M13_dom_2"/>
</dbReference>
<evidence type="ECO:0000256" key="4">
    <source>
        <dbReference type="ARBA" id="ARBA00022723"/>
    </source>
</evidence>
<dbReference type="InterPro" id="IPR008753">
    <property type="entry name" value="Peptidase_M13_N"/>
</dbReference>
<dbReference type="Gene3D" id="3.40.390.10">
    <property type="entry name" value="Collagenase (Catalytic Domain)"/>
    <property type="match status" value="1"/>
</dbReference>
<dbReference type="EMBL" id="CP104694">
    <property type="protein sequence ID" value="UXI67177.1"/>
    <property type="molecule type" value="Genomic_DNA"/>
</dbReference>
<evidence type="ECO:0000313" key="11">
    <source>
        <dbReference type="EMBL" id="UXI67177.1"/>
    </source>
</evidence>
<keyword evidence="8" id="KW-0732">Signal</keyword>
<evidence type="ECO:0000256" key="6">
    <source>
        <dbReference type="ARBA" id="ARBA00022833"/>
    </source>
</evidence>
<accession>A0ABY6BC96</accession>
<dbReference type="RefSeq" id="WP_261694153.1">
    <property type="nucleotide sequence ID" value="NZ_CP104694.1"/>
</dbReference>
<keyword evidence="12" id="KW-1185">Reference proteome</keyword>
<gene>
    <name evidence="11" type="ORF">N4264_20905</name>
</gene>
<comment type="similarity">
    <text evidence="2">Belongs to the peptidase M13 family.</text>
</comment>
<dbReference type="InterPro" id="IPR000718">
    <property type="entry name" value="Peptidase_M13"/>
</dbReference>
<dbReference type="SUPFAM" id="SSF55486">
    <property type="entry name" value="Metalloproteases ('zincins'), catalytic domain"/>
    <property type="match status" value="1"/>
</dbReference>
<evidence type="ECO:0000259" key="10">
    <source>
        <dbReference type="Pfam" id="PF05649"/>
    </source>
</evidence>
<proteinExistence type="inferred from homology"/>
<keyword evidence="5" id="KW-0378">Hydrolase</keyword>
<dbReference type="PROSITE" id="PS51885">
    <property type="entry name" value="NEPRILYSIN"/>
    <property type="match status" value="1"/>
</dbReference>
<dbReference type="InterPro" id="IPR018497">
    <property type="entry name" value="Peptidase_M13_C"/>
</dbReference>
<comment type="cofactor">
    <cofactor evidence="1">
        <name>Zn(2+)</name>
        <dbReference type="ChEBI" id="CHEBI:29105"/>
    </cofactor>
</comment>
<evidence type="ECO:0000256" key="8">
    <source>
        <dbReference type="SAM" id="SignalP"/>
    </source>
</evidence>
<dbReference type="PANTHER" id="PTHR11733">
    <property type="entry name" value="ZINC METALLOPROTEASE FAMILY M13 NEPRILYSIN-RELATED"/>
    <property type="match status" value="1"/>
</dbReference>
<feature type="chain" id="PRO_5045700816" evidence="8">
    <location>
        <begin position="23"/>
        <end position="684"/>
    </location>
</feature>
<evidence type="ECO:0000313" key="12">
    <source>
        <dbReference type="Proteomes" id="UP001064632"/>
    </source>
</evidence>
<name>A0ABY6BC96_9GAMM</name>
<dbReference type="Pfam" id="PF05649">
    <property type="entry name" value="Peptidase_M13_N"/>
    <property type="match status" value="1"/>
</dbReference>
<evidence type="ECO:0000256" key="3">
    <source>
        <dbReference type="ARBA" id="ARBA00022670"/>
    </source>
</evidence>
<dbReference type="Proteomes" id="UP001064632">
    <property type="component" value="Chromosome"/>
</dbReference>
<evidence type="ECO:0000256" key="1">
    <source>
        <dbReference type="ARBA" id="ARBA00001947"/>
    </source>
</evidence>
<dbReference type="PRINTS" id="PR00786">
    <property type="entry name" value="NEPRILYSIN"/>
</dbReference>
<evidence type="ECO:0000256" key="2">
    <source>
        <dbReference type="ARBA" id="ARBA00007357"/>
    </source>
</evidence>
<protein>
    <submittedName>
        <fullName evidence="11">M13 family metallopeptidase</fullName>
    </submittedName>
</protein>
<keyword evidence="6" id="KW-0862">Zinc</keyword>
<evidence type="ECO:0000259" key="9">
    <source>
        <dbReference type="Pfam" id="PF01431"/>
    </source>
</evidence>
<keyword evidence="4" id="KW-0479">Metal-binding</keyword>